<accession>A0ACC2LMH4</accession>
<comment type="caution">
    <text evidence="1">The sequence shown here is derived from an EMBL/GenBank/DDBJ whole genome shotgun (WGS) entry which is preliminary data.</text>
</comment>
<dbReference type="EMBL" id="CM056811">
    <property type="protein sequence ID" value="KAJ8634646.1"/>
    <property type="molecule type" value="Genomic_DNA"/>
</dbReference>
<organism evidence="1 2">
    <name type="scientific">Persea americana</name>
    <name type="common">Avocado</name>
    <dbReference type="NCBI Taxonomy" id="3435"/>
    <lineage>
        <taxon>Eukaryota</taxon>
        <taxon>Viridiplantae</taxon>
        <taxon>Streptophyta</taxon>
        <taxon>Embryophyta</taxon>
        <taxon>Tracheophyta</taxon>
        <taxon>Spermatophyta</taxon>
        <taxon>Magnoliopsida</taxon>
        <taxon>Magnoliidae</taxon>
        <taxon>Laurales</taxon>
        <taxon>Lauraceae</taxon>
        <taxon>Persea</taxon>
    </lineage>
</organism>
<evidence type="ECO:0000313" key="2">
    <source>
        <dbReference type="Proteomes" id="UP001234297"/>
    </source>
</evidence>
<reference evidence="1 2" key="1">
    <citation type="journal article" date="2022" name="Hortic Res">
        <title>A haplotype resolved chromosomal level avocado genome allows analysis of novel avocado genes.</title>
        <authorList>
            <person name="Nath O."/>
            <person name="Fletcher S.J."/>
            <person name="Hayward A."/>
            <person name="Shaw L.M."/>
            <person name="Masouleh A.K."/>
            <person name="Furtado A."/>
            <person name="Henry R.J."/>
            <person name="Mitter N."/>
        </authorList>
    </citation>
    <scope>NUCLEOTIDE SEQUENCE [LARGE SCALE GENOMIC DNA]</scope>
    <source>
        <strain evidence="2">cv. Hass</strain>
    </source>
</reference>
<evidence type="ECO:0000313" key="1">
    <source>
        <dbReference type="EMBL" id="KAJ8634646.1"/>
    </source>
</evidence>
<gene>
    <name evidence="1" type="ORF">MRB53_008913</name>
</gene>
<name>A0ACC2LMH4_PERAE</name>
<proteinExistence type="predicted"/>
<dbReference type="Proteomes" id="UP001234297">
    <property type="component" value="Chromosome 3"/>
</dbReference>
<sequence>MSQELPRASAVLVNSIEEMDPTPLLDRLRTFFNKLLLVGPLSLLPSTRPDSDSESESDPHSCLAWLGSQAPASVAYVGFGTIFVPPPSELAALAAGLEGSGAHFLWSLKEKHRGSLPAGFLERTRGRGLVVPWTPQPIVLGHVAVGAFINHCGHNSVLESIMGGVSIICRPFFGDQRINARVLSHVLGVAVDVKDEVLTKEGVMDALDLLLHRKEGKIMREKTVSLQQVVKNAIRETGSATNNMKAVLEIIKGST</sequence>
<keyword evidence="2" id="KW-1185">Reference proteome</keyword>
<protein>
    <submittedName>
        <fullName evidence="1">Uncharacterized protein</fullName>
    </submittedName>
</protein>